<keyword evidence="2" id="KW-0808">Transferase</keyword>
<proteinExistence type="predicted"/>
<dbReference type="GO" id="GO:0005829">
    <property type="term" value="C:cytosol"/>
    <property type="evidence" value="ECO:0007669"/>
    <property type="project" value="TreeGrafter"/>
</dbReference>
<evidence type="ECO:0000313" key="3">
    <source>
        <dbReference type="Proteomes" id="UP000249557"/>
    </source>
</evidence>
<dbReference type="CDD" id="cd02012">
    <property type="entry name" value="TPP_TK"/>
    <property type="match status" value="1"/>
</dbReference>
<dbReference type="EC" id="2.2.1.1" evidence="2"/>
<protein>
    <submittedName>
        <fullName evidence="2">Transketolase</fullName>
        <ecNumber evidence="2">2.2.1.1</ecNumber>
    </submittedName>
</protein>
<evidence type="ECO:0000259" key="1">
    <source>
        <dbReference type="Pfam" id="PF00456"/>
    </source>
</evidence>
<dbReference type="PANTHER" id="PTHR43522:SF2">
    <property type="entry name" value="TRANSKETOLASE 1-RELATED"/>
    <property type="match status" value="1"/>
</dbReference>
<dbReference type="Gene3D" id="3.40.50.970">
    <property type="match status" value="1"/>
</dbReference>
<dbReference type="Pfam" id="PF00456">
    <property type="entry name" value="Transketolase_N"/>
    <property type="match status" value="1"/>
</dbReference>
<reference evidence="2 3" key="1">
    <citation type="submission" date="2017-08" db="EMBL/GenBank/DDBJ databases">
        <title>Infants hospitalized years apart are colonized by the same room-sourced microbial strains.</title>
        <authorList>
            <person name="Brooks B."/>
            <person name="Olm M.R."/>
            <person name="Firek B.A."/>
            <person name="Baker R."/>
            <person name="Thomas B.C."/>
            <person name="Morowitz M.J."/>
            <person name="Banfield J.F."/>
        </authorList>
    </citation>
    <scope>NUCLEOTIDE SEQUENCE [LARGE SCALE GENOMIC DNA]</scope>
    <source>
        <strain evidence="2">S2_018_000_R2_104</strain>
    </source>
</reference>
<comment type="caution">
    <text evidence="2">The sequence shown here is derived from an EMBL/GenBank/DDBJ whole genome shotgun (WGS) entry which is preliminary data.</text>
</comment>
<dbReference type="SUPFAM" id="SSF52518">
    <property type="entry name" value="Thiamin diphosphate-binding fold (THDP-binding)"/>
    <property type="match status" value="1"/>
</dbReference>
<feature type="non-terminal residue" evidence="2">
    <location>
        <position position="232"/>
    </location>
</feature>
<dbReference type="Proteomes" id="UP000249557">
    <property type="component" value="Unassembled WGS sequence"/>
</dbReference>
<feature type="domain" description="Transketolase N-terminal" evidence="1">
    <location>
        <begin position="1"/>
        <end position="231"/>
    </location>
</feature>
<dbReference type="InterPro" id="IPR005474">
    <property type="entry name" value="Transketolase_N"/>
</dbReference>
<dbReference type="InterPro" id="IPR029061">
    <property type="entry name" value="THDP-binding"/>
</dbReference>
<dbReference type="AlphaFoldDB" id="A0A2W4ZEJ9"/>
<dbReference type="GO" id="GO:0006098">
    <property type="term" value="P:pentose-phosphate shunt"/>
    <property type="evidence" value="ECO:0007669"/>
    <property type="project" value="TreeGrafter"/>
</dbReference>
<dbReference type="GO" id="GO:0004802">
    <property type="term" value="F:transketolase activity"/>
    <property type="evidence" value="ECO:0007669"/>
    <property type="project" value="UniProtKB-EC"/>
</dbReference>
<dbReference type="InterPro" id="IPR033247">
    <property type="entry name" value="Transketolase_fam"/>
</dbReference>
<organism evidence="2 3">
    <name type="scientific">Micavibrio aeruginosavorus</name>
    <dbReference type="NCBI Taxonomy" id="349221"/>
    <lineage>
        <taxon>Bacteria</taxon>
        <taxon>Pseudomonadati</taxon>
        <taxon>Bdellovibrionota</taxon>
        <taxon>Bdellovibrionia</taxon>
        <taxon>Bdellovibrionales</taxon>
        <taxon>Pseudobdellovibrionaceae</taxon>
        <taxon>Micavibrio</taxon>
    </lineage>
</organism>
<evidence type="ECO:0000313" key="2">
    <source>
        <dbReference type="EMBL" id="PZO80106.1"/>
    </source>
</evidence>
<gene>
    <name evidence="2" type="ORF">DI626_11370</name>
</gene>
<sequence length="232" mass="25225">MANAIRMLAMDAVKKANSGHTGMPMGMADIATVLYSKFLKFDPANPTWENRDRLIVSNGHGSMLLYALAYLTGYKAMTIEEIKNFRQLHSKTPGHPEIDPSVGVETTTGPLGQGVSNAVGFALAERALNARYGDDLMNHYTYVFMGDGCLMEGVSHETCALAGHLGLSKMIVLYDDNNVTIDGTIDLTFTENVPERFKAYGWDVQTIDGHDHAAIENAIRHAQGTSAPSIIC</sequence>
<dbReference type="EMBL" id="QFNK01000339">
    <property type="protein sequence ID" value="PZO80106.1"/>
    <property type="molecule type" value="Genomic_DNA"/>
</dbReference>
<dbReference type="PANTHER" id="PTHR43522">
    <property type="entry name" value="TRANSKETOLASE"/>
    <property type="match status" value="1"/>
</dbReference>
<name>A0A2W4ZEJ9_9BACT</name>
<accession>A0A2W4ZEJ9</accession>